<name>X0Y0D4_9ZZZZ</name>
<feature type="non-terminal residue" evidence="1">
    <location>
        <position position="73"/>
    </location>
</feature>
<reference evidence="1" key="1">
    <citation type="journal article" date="2014" name="Front. Microbiol.">
        <title>High frequency of phylogenetically diverse reductive dehalogenase-homologous genes in deep subseafloor sedimentary metagenomes.</title>
        <authorList>
            <person name="Kawai M."/>
            <person name="Futagami T."/>
            <person name="Toyoda A."/>
            <person name="Takaki Y."/>
            <person name="Nishi S."/>
            <person name="Hori S."/>
            <person name="Arai W."/>
            <person name="Tsubouchi T."/>
            <person name="Morono Y."/>
            <person name="Uchiyama I."/>
            <person name="Ito T."/>
            <person name="Fujiyama A."/>
            <person name="Inagaki F."/>
            <person name="Takami H."/>
        </authorList>
    </citation>
    <scope>NUCLEOTIDE SEQUENCE</scope>
    <source>
        <strain evidence="1">Expedition CK06-06</strain>
    </source>
</reference>
<protein>
    <submittedName>
        <fullName evidence="1">Uncharacterized protein</fullName>
    </submittedName>
</protein>
<evidence type="ECO:0000313" key="1">
    <source>
        <dbReference type="EMBL" id="GAG49115.1"/>
    </source>
</evidence>
<organism evidence="1">
    <name type="scientific">marine sediment metagenome</name>
    <dbReference type="NCBI Taxonomy" id="412755"/>
    <lineage>
        <taxon>unclassified sequences</taxon>
        <taxon>metagenomes</taxon>
        <taxon>ecological metagenomes</taxon>
    </lineage>
</organism>
<dbReference type="AlphaFoldDB" id="X0Y0D4"/>
<gene>
    <name evidence="1" type="ORF">S01H1_83920</name>
</gene>
<sequence length="73" mass="8219">MTSMALVAVQQQYDLVVGGVLDAKERMNFLDTFQTMDVEEVDQQVVRGSQVREASTHILCTAIAEMQNRWQTG</sequence>
<proteinExistence type="predicted"/>
<comment type="caution">
    <text evidence="1">The sequence shown here is derived from an EMBL/GenBank/DDBJ whole genome shotgun (WGS) entry which is preliminary data.</text>
</comment>
<accession>X0Y0D4</accession>
<dbReference type="EMBL" id="BARS01057164">
    <property type="protein sequence ID" value="GAG49115.1"/>
    <property type="molecule type" value="Genomic_DNA"/>
</dbReference>